<dbReference type="SUPFAM" id="SSF51182">
    <property type="entry name" value="RmlC-like cupins"/>
    <property type="match status" value="1"/>
</dbReference>
<comment type="caution">
    <text evidence="1">The sequence shown here is derived from an EMBL/GenBank/DDBJ whole genome shotgun (WGS) entry which is preliminary data.</text>
</comment>
<reference evidence="2" key="1">
    <citation type="journal article" date="2019" name="Int. J. Syst. Evol. Microbiol.">
        <title>The Global Catalogue of Microorganisms (GCM) 10K type strain sequencing project: providing services to taxonomists for standard genome sequencing and annotation.</title>
        <authorList>
            <consortium name="The Broad Institute Genomics Platform"/>
            <consortium name="The Broad Institute Genome Sequencing Center for Infectious Disease"/>
            <person name="Wu L."/>
            <person name="Ma J."/>
        </authorList>
    </citation>
    <scope>NUCLEOTIDE SEQUENCE [LARGE SCALE GENOMIC DNA]</scope>
    <source>
        <strain evidence="2">CGMCC 4.7367</strain>
    </source>
</reference>
<dbReference type="InterPro" id="IPR011051">
    <property type="entry name" value="RmlC_Cupin_sf"/>
</dbReference>
<name>A0ABQ3MCY5_9PSEU</name>
<dbReference type="Gene3D" id="2.60.120.10">
    <property type="entry name" value="Jelly Rolls"/>
    <property type="match status" value="1"/>
</dbReference>
<keyword evidence="2" id="KW-1185">Reference proteome</keyword>
<sequence length="351" mass="39637">MGDAMLDTFELIEKEIFALHEQDDPLHFASAAAEALRVHRDRLRRLDPARLLVWALDAPLPPQPWANPFGDPALTVVHNEHFRIDLLYWNHNSTPTHKHVSCGAFAALHGRRLHQVFDFTEQQEITPFVAGGRMVLNERQLMAEGDVHEIHPNLVHDLFWLTRPSVTISVRCNNHPGQTEHPWEFWEPGLTFLNARQHPDADVQRRTAAMTTLRRASEKLFTTAVTDLVREGDPSLVYHVVMDTLASGHRDRWESVICEALSERTDIFGPVLLETVPHLLRKIRLYPVYTGDEHAQLVVSLLWGGASIDDTAAFLEGNVPDADVDEVLESAAQRISGTGASAPELERWAVR</sequence>
<dbReference type="EMBL" id="BNAR01000002">
    <property type="protein sequence ID" value="GHH32423.1"/>
    <property type="molecule type" value="Genomic_DNA"/>
</dbReference>
<evidence type="ECO:0008006" key="3">
    <source>
        <dbReference type="Google" id="ProtNLM"/>
    </source>
</evidence>
<dbReference type="InterPro" id="IPR014710">
    <property type="entry name" value="RmlC-like_jellyroll"/>
</dbReference>
<evidence type="ECO:0000313" key="1">
    <source>
        <dbReference type="EMBL" id="GHH32423.1"/>
    </source>
</evidence>
<protein>
    <recommendedName>
        <fullName evidence="3">Cysteine dioxygenase</fullName>
    </recommendedName>
</protein>
<accession>A0ABQ3MCY5</accession>
<dbReference type="Proteomes" id="UP000605568">
    <property type="component" value="Unassembled WGS sequence"/>
</dbReference>
<gene>
    <name evidence="1" type="ORF">GCM10017774_13310</name>
</gene>
<evidence type="ECO:0000313" key="2">
    <source>
        <dbReference type="Proteomes" id="UP000605568"/>
    </source>
</evidence>
<proteinExistence type="predicted"/>
<organism evidence="1 2">
    <name type="scientific">Lentzea cavernae</name>
    <dbReference type="NCBI Taxonomy" id="2020703"/>
    <lineage>
        <taxon>Bacteria</taxon>
        <taxon>Bacillati</taxon>
        <taxon>Actinomycetota</taxon>
        <taxon>Actinomycetes</taxon>
        <taxon>Pseudonocardiales</taxon>
        <taxon>Pseudonocardiaceae</taxon>
        <taxon>Lentzea</taxon>
    </lineage>
</organism>